<keyword evidence="3 7" id="KW-0677">Repeat</keyword>
<evidence type="ECO:0000256" key="6">
    <source>
        <dbReference type="PROSITE-ProRule" id="PRU00377"/>
    </source>
</evidence>
<keyword evidence="1 7" id="KW-0217">Developmental protein</keyword>
<accession>A0A8R1I8C4</accession>
<evidence type="ECO:0000256" key="2">
    <source>
        <dbReference type="ARBA" id="ARBA00022536"/>
    </source>
</evidence>
<dbReference type="GO" id="GO:0001708">
    <property type="term" value="P:cell fate specification"/>
    <property type="evidence" value="ECO:0007669"/>
    <property type="project" value="InterPro"/>
</dbReference>
<keyword evidence="12" id="KW-1185">Reference proteome</keyword>
<organism evidence="11 12">
    <name type="scientific">Caenorhabditis japonica</name>
    <dbReference type="NCBI Taxonomy" id="281687"/>
    <lineage>
        <taxon>Eukaryota</taxon>
        <taxon>Metazoa</taxon>
        <taxon>Ecdysozoa</taxon>
        <taxon>Nematoda</taxon>
        <taxon>Chromadorea</taxon>
        <taxon>Rhabditida</taxon>
        <taxon>Rhabditina</taxon>
        <taxon>Rhabditomorpha</taxon>
        <taxon>Rhabditoidea</taxon>
        <taxon>Rhabditidae</taxon>
        <taxon>Peloderinae</taxon>
        <taxon>Caenorhabditis</taxon>
    </lineage>
</organism>
<dbReference type="Gene3D" id="2.10.25.10">
    <property type="entry name" value="Laminin"/>
    <property type="match status" value="1"/>
</dbReference>
<feature type="disulfide bond" evidence="5">
    <location>
        <begin position="197"/>
        <end position="206"/>
    </location>
</feature>
<dbReference type="InterPro" id="IPR039178">
    <property type="entry name" value="Lag2"/>
</dbReference>
<dbReference type="PROSITE" id="PS00022">
    <property type="entry name" value="EGF_1"/>
    <property type="match status" value="1"/>
</dbReference>
<dbReference type="InterPro" id="IPR000742">
    <property type="entry name" value="EGF"/>
</dbReference>
<keyword evidence="7" id="KW-0812">Transmembrane</keyword>
<proteinExistence type="predicted"/>
<dbReference type="GO" id="GO:0007219">
    <property type="term" value="P:Notch signaling pathway"/>
    <property type="evidence" value="ECO:0007669"/>
    <property type="project" value="InterPro"/>
</dbReference>
<dbReference type="InterPro" id="IPR001774">
    <property type="entry name" value="DSL"/>
</dbReference>
<name>A0A8R1I8C4_CAEJA</name>
<protein>
    <recommendedName>
        <fullName evidence="7">Delta-like protein</fullName>
    </recommendedName>
</protein>
<keyword evidence="4 5" id="KW-1015">Disulfide bond</keyword>
<comment type="caution">
    <text evidence="5">Lacks conserved residue(s) required for the propagation of feature annotation.</text>
</comment>
<comment type="subcellular location">
    <subcellularLocation>
        <location evidence="7">Membrane</location>
        <topology evidence="7">Single-pass type I membrane protein</topology>
    </subcellularLocation>
</comment>
<feature type="disulfide bond" evidence="6">
    <location>
        <begin position="135"/>
        <end position="147"/>
    </location>
</feature>
<dbReference type="Pfam" id="PF01414">
    <property type="entry name" value="DSL"/>
    <property type="match status" value="1"/>
</dbReference>
<dbReference type="PANTHER" id="PTHR22669:SF17">
    <property type="entry name" value="SECRETED PROTEIN"/>
    <property type="match status" value="1"/>
</dbReference>
<dbReference type="PANTHER" id="PTHR22669">
    <property type="entry name" value="DELTA/SERRATE/LAG-2 DOMAIN PROTEIN"/>
    <property type="match status" value="1"/>
</dbReference>
<dbReference type="GO" id="GO:0005886">
    <property type="term" value="C:plasma membrane"/>
    <property type="evidence" value="ECO:0007669"/>
    <property type="project" value="TreeGrafter"/>
</dbReference>
<sequence>MPNLYSPLIYLLLFVHLCHSSGHLELTIKSPWIQQAAVGLYQPSAPFGNIHSLILHGNEQQTLRFPVNFTENAKVVITVGGSPNFGLQNSRFETVVVPENGKVLTPEDVPAPFNAFRIAFECDANFHGEHCAQMCNEQVAEQYGKRCNTAGFPSCPRGFMGRECTDPIRQELCPCKNGGQCATSFLSNSQEVPLCECPRGFFGPICQSEKTVEKVEIKTEYTPELRYVPQIIAKHYESMKMRNELIASVKKRVNISVDRSRRRMV</sequence>
<evidence type="ECO:0000256" key="8">
    <source>
        <dbReference type="SAM" id="SignalP"/>
    </source>
</evidence>
<dbReference type="OMA" id="IRIVIGC"/>
<evidence type="ECO:0000256" key="4">
    <source>
        <dbReference type="ARBA" id="ARBA00023157"/>
    </source>
</evidence>
<comment type="function">
    <text evidence="7">Putative Notch ligand involved in the mediation of Notch signaling.</text>
</comment>
<reference evidence="12" key="1">
    <citation type="submission" date="2010-08" db="EMBL/GenBank/DDBJ databases">
        <authorList>
            <consortium name="Caenorhabditis japonica Sequencing Consortium"/>
            <person name="Wilson R.K."/>
        </authorList>
    </citation>
    <scope>NUCLEOTIDE SEQUENCE [LARGE SCALE GENOMIC DNA]</scope>
    <source>
        <strain evidence="12">DF5081</strain>
    </source>
</reference>
<feature type="domain" description="EGF-like" evidence="9">
    <location>
        <begin position="169"/>
        <end position="207"/>
    </location>
</feature>
<evidence type="ECO:0000313" key="11">
    <source>
        <dbReference type="EnsemblMetazoa" id="CJA17855.1"/>
    </source>
</evidence>
<dbReference type="SUPFAM" id="SSF57196">
    <property type="entry name" value="EGF/Laminin"/>
    <property type="match status" value="1"/>
</dbReference>
<evidence type="ECO:0000256" key="3">
    <source>
        <dbReference type="ARBA" id="ARBA00022737"/>
    </source>
</evidence>
<dbReference type="PROSITE" id="PS51051">
    <property type="entry name" value="DSL"/>
    <property type="match status" value="1"/>
</dbReference>
<feature type="signal peptide" evidence="8">
    <location>
        <begin position="1"/>
        <end position="20"/>
    </location>
</feature>
<keyword evidence="7" id="KW-0472">Membrane</keyword>
<evidence type="ECO:0000256" key="7">
    <source>
        <dbReference type="RuleBase" id="RU280815"/>
    </source>
</evidence>
<dbReference type="AlphaFoldDB" id="A0A8R1I8C4"/>
<reference evidence="11" key="2">
    <citation type="submission" date="2022-06" db="UniProtKB">
        <authorList>
            <consortium name="EnsemblMetazoa"/>
        </authorList>
    </citation>
    <scope>IDENTIFICATION</scope>
    <source>
        <strain evidence="11">DF5081</strain>
    </source>
</reference>
<keyword evidence="7 8" id="KW-0732">Signal</keyword>
<feature type="disulfide bond" evidence="6">
    <location>
        <begin position="122"/>
        <end position="131"/>
    </location>
</feature>
<evidence type="ECO:0000256" key="1">
    <source>
        <dbReference type="ARBA" id="ARBA00022473"/>
    </source>
</evidence>
<evidence type="ECO:0000259" key="9">
    <source>
        <dbReference type="PROSITE" id="PS50026"/>
    </source>
</evidence>
<dbReference type="EnsemblMetazoa" id="CJA17855.1">
    <property type="protein sequence ID" value="CJA17855.1"/>
    <property type="gene ID" value="WBGene00137058"/>
</dbReference>
<dbReference type="Gene3D" id="2.10.25.140">
    <property type="match status" value="1"/>
</dbReference>
<feature type="domain" description="DSL" evidence="10">
    <location>
        <begin position="120"/>
        <end position="164"/>
    </location>
</feature>
<keyword evidence="7" id="KW-1133">Transmembrane helix</keyword>
<dbReference type="SMART" id="SM00051">
    <property type="entry name" value="DSL"/>
    <property type="match status" value="1"/>
</dbReference>
<dbReference type="GO" id="GO:0005112">
    <property type="term" value="F:Notch binding"/>
    <property type="evidence" value="ECO:0007669"/>
    <property type="project" value="InterPro"/>
</dbReference>
<dbReference type="PROSITE" id="PS50026">
    <property type="entry name" value="EGF_3"/>
    <property type="match status" value="1"/>
</dbReference>
<feature type="disulfide bond" evidence="6">
    <location>
        <begin position="155"/>
        <end position="164"/>
    </location>
</feature>
<dbReference type="Proteomes" id="UP000005237">
    <property type="component" value="Unassembled WGS sequence"/>
</dbReference>
<evidence type="ECO:0000313" key="12">
    <source>
        <dbReference type="Proteomes" id="UP000005237"/>
    </source>
</evidence>
<dbReference type="PROSITE" id="PS01186">
    <property type="entry name" value="EGF_2"/>
    <property type="match status" value="1"/>
</dbReference>
<keyword evidence="2 5" id="KW-0245">EGF-like domain</keyword>
<feature type="chain" id="PRO_5035878124" description="Delta-like protein" evidence="8">
    <location>
        <begin position="21"/>
        <end position="265"/>
    </location>
</feature>
<evidence type="ECO:0000259" key="10">
    <source>
        <dbReference type="PROSITE" id="PS51051"/>
    </source>
</evidence>
<evidence type="ECO:0000256" key="5">
    <source>
        <dbReference type="PROSITE-ProRule" id="PRU00076"/>
    </source>
</evidence>